<dbReference type="VEuPathDB" id="MicrosporidiaDB:M153_11700010037"/>
<gene>
    <name evidence="1" type="ORF">M153_11700010037</name>
</gene>
<reference evidence="1 2" key="1">
    <citation type="submission" date="2015-07" db="EMBL/GenBank/DDBJ databases">
        <title>The genome of Pseudoloma neurophilia, a relevant intracellular parasite of the zebrafish.</title>
        <authorList>
            <person name="Ndikumana S."/>
            <person name="Pelin A."/>
            <person name="Sanders J."/>
            <person name="Corradi N."/>
        </authorList>
    </citation>
    <scope>NUCLEOTIDE SEQUENCE [LARGE SCALE GENOMIC DNA]</scope>
    <source>
        <strain evidence="1 2">MK1</strain>
    </source>
</reference>
<evidence type="ECO:0000313" key="2">
    <source>
        <dbReference type="Proteomes" id="UP000051530"/>
    </source>
</evidence>
<name>A0A0R0M737_9MICR</name>
<dbReference type="EMBL" id="LGUB01000020">
    <property type="protein sequence ID" value="KRH94887.1"/>
    <property type="molecule type" value="Genomic_DNA"/>
</dbReference>
<keyword evidence="2" id="KW-1185">Reference proteome</keyword>
<dbReference type="AlphaFoldDB" id="A0A0R0M737"/>
<dbReference type="Proteomes" id="UP000051530">
    <property type="component" value="Unassembled WGS sequence"/>
</dbReference>
<protein>
    <submittedName>
        <fullName evidence="1">Uncharacterized protein</fullName>
    </submittedName>
</protein>
<accession>A0A0R0M737</accession>
<sequence length="130" mass="15007">MHHNLSKNCKVRLRLSRSKQNHCKLSESNFDFSGDQYVALLKFGRILTDKPILQDHIGPVNSKFSLPVTNTIDDDIFFQKGINKSLDSTIRDISTHKPSFNFLNLSQDDERIFETIIIVKQNNSYHLICV</sequence>
<organism evidence="1 2">
    <name type="scientific">Pseudoloma neurophilia</name>
    <dbReference type="NCBI Taxonomy" id="146866"/>
    <lineage>
        <taxon>Eukaryota</taxon>
        <taxon>Fungi</taxon>
        <taxon>Fungi incertae sedis</taxon>
        <taxon>Microsporidia</taxon>
        <taxon>Pseudoloma</taxon>
    </lineage>
</organism>
<comment type="caution">
    <text evidence="1">The sequence shown here is derived from an EMBL/GenBank/DDBJ whole genome shotgun (WGS) entry which is preliminary data.</text>
</comment>
<proteinExistence type="predicted"/>
<evidence type="ECO:0000313" key="1">
    <source>
        <dbReference type="EMBL" id="KRH94887.1"/>
    </source>
</evidence>